<gene>
    <name evidence="7 8" type="primary">LOC106457575</name>
</gene>
<comment type="similarity">
    <text evidence="1">Belongs to the WD repeat WDR55 family.</text>
</comment>
<evidence type="ECO:0000256" key="2">
    <source>
        <dbReference type="ARBA" id="ARBA00022574"/>
    </source>
</evidence>
<evidence type="ECO:0000256" key="3">
    <source>
        <dbReference type="ARBA" id="ARBA00022737"/>
    </source>
</evidence>
<dbReference type="InterPro" id="IPR036322">
    <property type="entry name" value="WD40_repeat_dom_sf"/>
</dbReference>
<evidence type="ECO:0000256" key="1">
    <source>
        <dbReference type="ARBA" id="ARBA00007625"/>
    </source>
</evidence>
<reference evidence="7 8" key="1">
    <citation type="submission" date="2025-05" db="UniProtKB">
        <authorList>
            <consortium name="RefSeq"/>
        </authorList>
    </citation>
    <scope>IDENTIFICATION</scope>
    <source>
        <tissue evidence="7 8">Muscle</tissue>
    </source>
</reference>
<dbReference type="RefSeq" id="XP_022239308.1">
    <property type="nucleotide sequence ID" value="XM_022383600.1"/>
</dbReference>
<keyword evidence="2 5" id="KW-0853">WD repeat</keyword>
<keyword evidence="3" id="KW-0677">Repeat</keyword>
<dbReference type="InterPro" id="IPR019775">
    <property type="entry name" value="WD40_repeat_CS"/>
</dbReference>
<dbReference type="Pfam" id="PF24796">
    <property type="entry name" value="WDR55"/>
    <property type="match status" value="1"/>
</dbReference>
<evidence type="ECO:0000313" key="7">
    <source>
        <dbReference type="RefSeq" id="XP_013772469.1"/>
    </source>
</evidence>
<evidence type="ECO:0000256" key="4">
    <source>
        <dbReference type="ARBA" id="ARBA00023478"/>
    </source>
</evidence>
<dbReference type="PANTHER" id="PTHR44019:SF20">
    <property type="entry name" value="WD REPEAT-CONTAINING PROTEIN 55"/>
    <property type="match status" value="1"/>
</dbReference>
<dbReference type="InterPro" id="IPR001680">
    <property type="entry name" value="WD40_rpt"/>
</dbReference>
<dbReference type="SUPFAM" id="SSF50978">
    <property type="entry name" value="WD40 repeat-like"/>
    <property type="match status" value="1"/>
</dbReference>
<keyword evidence="6" id="KW-1185">Reference proteome</keyword>
<feature type="repeat" description="WD" evidence="5">
    <location>
        <begin position="108"/>
        <end position="148"/>
    </location>
</feature>
<accession>A0ABM1S6Q3</accession>
<proteinExistence type="inferred from homology"/>
<dbReference type="Gene3D" id="2.130.10.10">
    <property type="entry name" value="YVTN repeat-like/Quinoprotein amine dehydrogenase"/>
    <property type="match status" value="2"/>
</dbReference>
<protein>
    <recommendedName>
        <fullName evidence="4">WD repeat-containing protein 55 homolog</fullName>
    </recommendedName>
</protein>
<evidence type="ECO:0000313" key="8">
    <source>
        <dbReference type="RefSeq" id="XP_022239308.1"/>
    </source>
</evidence>
<feature type="repeat" description="WD" evidence="5">
    <location>
        <begin position="283"/>
        <end position="310"/>
    </location>
</feature>
<dbReference type="GeneID" id="106457575"/>
<feature type="repeat" description="WD" evidence="5">
    <location>
        <begin position="65"/>
        <end position="106"/>
    </location>
</feature>
<dbReference type="RefSeq" id="XP_013772469.1">
    <property type="nucleotide sequence ID" value="XM_013917015.2"/>
</dbReference>
<dbReference type="InterPro" id="IPR015943">
    <property type="entry name" value="WD40/YVTN_repeat-like_dom_sf"/>
</dbReference>
<dbReference type="PANTHER" id="PTHR44019">
    <property type="entry name" value="WD REPEAT-CONTAINING PROTEIN 55"/>
    <property type="match status" value="1"/>
</dbReference>
<evidence type="ECO:0000256" key="5">
    <source>
        <dbReference type="PROSITE-ProRule" id="PRU00221"/>
    </source>
</evidence>
<name>A0ABM1S6Q3_LIMPO</name>
<sequence length="346" mass="38349">MTELASKVLTDPKVSKAPVDIDIDSIVVDICFHPARDAIAAGTIDGEVKIYSYSVDSTNHELMTLDHHKKSCRALCFSEDGTLLFSASKDKSLQVVDMNTGSVTSKMMNAHKSPIYSLLVIDNYLIATGDDDGYFKLWDYRRETAIMEAKNSEEFISDLTTNSEKKFVLATSGEGTLTAFNIRAKRMELQSELFESEFLSMAVVKNENKLAVGTGEGAINIFNWGEWGNISDRFPGHPMSIDTIVAISDDVVCTGSMDGVIRAVHILPNRFLGIVGNHDEFPIENMSLSRDGKFLASCSHDQKIKFWNISCLDDVEEDPNVKPKHKNKKKKLASTRQADFFAGLAD</sequence>
<dbReference type="InterPro" id="IPR050505">
    <property type="entry name" value="WDR55/POC1"/>
</dbReference>
<dbReference type="SMART" id="SM00320">
    <property type="entry name" value="WD40"/>
    <property type="match status" value="7"/>
</dbReference>
<dbReference type="PROSITE" id="PS00678">
    <property type="entry name" value="WD_REPEATS_1"/>
    <property type="match status" value="1"/>
</dbReference>
<dbReference type="PROSITE" id="PS50082">
    <property type="entry name" value="WD_REPEATS_2"/>
    <property type="match status" value="3"/>
</dbReference>
<evidence type="ECO:0000313" key="6">
    <source>
        <dbReference type="Proteomes" id="UP000694941"/>
    </source>
</evidence>
<dbReference type="Proteomes" id="UP000694941">
    <property type="component" value="Unplaced"/>
</dbReference>
<organism evidence="6 8">
    <name type="scientific">Limulus polyphemus</name>
    <name type="common">Atlantic horseshoe crab</name>
    <dbReference type="NCBI Taxonomy" id="6850"/>
    <lineage>
        <taxon>Eukaryota</taxon>
        <taxon>Metazoa</taxon>
        <taxon>Ecdysozoa</taxon>
        <taxon>Arthropoda</taxon>
        <taxon>Chelicerata</taxon>
        <taxon>Merostomata</taxon>
        <taxon>Xiphosura</taxon>
        <taxon>Limulidae</taxon>
        <taxon>Limulus</taxon>
    </lineage>
</organism>